<dbReference type="AlphaFoldDB" id="A0A7C2NXS4"/>
<name>A0A7C2NXS4_9PLAN</name>
<organism evidence="2">
    <name type="scientific">Schlesneria paludicola</name>
    <dbReference type="NCBI Taxonomy" id="360056"/>
    <lineage>
        <taxon>Bacteria</taxon>
        <taxon>Pseudomonadati</taxon>
        <taxon>Planctomycetota</taxon>
        <taxon>Planctomycetia</taxon>
        <taxon>Planctomycetales</taxon>
        <taxon>Planctomycetaceae</taxon>
        <taxon>Schlesneria</taxon>
    </lineage>
</organism>
<feature type="compositionally biased region" description="Pro residues" evidence="1">
    <location>
        <begin position="468"/>
        <end position="477"/>
    </location>
</feature>
<evidence type="ECO:0000256" key="1">
    <source>
        <dbReference type="SAM" id="MobiDB-lite"/>
    </source>
</evidence>
<evidence type="ECO:0000313" key="2">
    <source>
        <dbReference type="EMBL" id="HEN17088.1"/>
    </source>
</evidence>
<accession>A0A7C2NXS4</accession>
<protein>
    <submittedName>
        <fullName evidence="2">Uncharacterized protein</fullName>
    </submittedName>
</protein>
<gene>
    <name evidence="2" type="ORF">ENQ76_16640</name>
</gene>
<proteinExistence type="predicted"/>
<sequence length="508" mass="55633">MSAAWCQPPLPPLSEPLPGLSEPTAPPPSLSASAARSPFNLHFIVAEDFLNRFIARNQVEPGEVDDFILGAKVDGQQWTATQLHVDLKPSPERALALFILDGHVQSQTIGRTEQGAVHTLGRQQFHAVKEVFFAGQHLSTRHAAVHVRAENRPIGATTRLDGTPLQGLGSRIALKMAERQRPQSEEIARNRVVERVYPSFDKEIDQQLADANDRLDLQLRGLLRRANLLPTQQLARSNETHLHYAGRFVVPDSAVNPAVPTALLAQPHGITVQLHESLLNALLDRLNLKGRKITDREFRQMGAELRSLVRGGSEGDDASDSPPPAIKLDTEIEFDAAQPLVLRFQKSQMELELRATFRPAGQPLLPALSITIPVRLERRPTDEWTLIYGDIAMRPLDGGELPAVTKTVIEQTLRADLPAVSFPAVLTSAAWPADKPRLKLAELQAMEGWLIAGIDAEPIAGPMPVGPAPLGPTPYAPGPFDGRPLGPVLERPTPFPPDEGVPIRARRR</sequence>
<reference evidence="2" key="1">
    <citation type="journal article" date="2020" name="mSystems">
        <title>Genome- and Community-Level Interaction Insights into Carbon Utilization and Element Cycling Functions of Hydrothermarchaeota in Hydrothermal Sediment.</title>
        <authorList>
            <person name="Zhou Z."/>
            <person name="Liu Y."/>
            <person name="Xu W."/>
            <person name="Pan J."/>
            <person name="Luo Z.H."/>
            <person name="Li M."/>
        </authorList>
    </citation>
    <scope>NUCLEOTIDE SEQUENCE [LARGE SCALE GENOMIC DNA]</scope>
    <source>
        <strain evidence="2">SpSt-339</strain>
    </source>
</reference>
<dbReference type="EMBL" id="DSOK01000457">
    <property type="protein sequence ID" value="HEN17088.1"/>
    <property type="molecule type" value="Genomic_DNA"/>
</dbReference>
<feature type="region of interest" description="Disordered" evidence="1">
    <location>
        <begin position="468"/>
        <end position="508"/>
    </location>
</feature>
<comment type="caution">
    <text evidence="2">The sequence shown here is derived from an EMBL/GenBank/DDBJ whole genome shotgun (WGS) entry which is preliminary data.</text>
</comment>
<feature type="region of interest" description="Disordered" evidence="1">
    <location>
        <begin position="1"/>
        <end position="32"/>
    </location>
</feature>